<accession>J3MFU9</accession>
<feature type="binding site" description="axial binding residue" evidence="12">
    <location>
        <position position="193"/>
    </location>
    <ligand>
        <name>heme</name>
        <dbReference type="ChEBI" id="CHEBI:30413"/>
    </ligand>
    <ligandPart>
        <name>Fe</name>
        <dbReference type="ChEBI" id="CHEBI:18248"/>
    </ligandPart>
</feature>
<comment type="subcellular location">
    <subcellularLocation>
        <location evidence="2">Membrane</location>
        <topology evidence="2">Single-pass membrane protein</topology>
    </subcellularLocation>
</comment>
<dbReference type="EnsemblPlants" id="OB06G28930.1">
    <property type="protein sequence ID" value="OB06G28930.1"/>
    <property type="gene ID" value="OB06G28930"/>
</dbReference>
<reference evidence="14" key="1">
    <citation type="journal article" date="2013" name="Nat. Commun.">
        <title>Whole-genome sequencing of Oryza brachyantha reveals mechanisms underlying Oryza genome evolution.</title>
        <authorList>
            <person name="Chen J."/>
            <person name="Huang Q."/>
            <person name="Gao D."/>
            <person name="Wang J."/>
            <person name="Lang Y."/>
            <person name="Liu T."/>
            <person name="Li B."/>
            <person name="Bai Z."/>
            <person name="Luis Goicoechea J."/>
            <person name="Liang C."/>
            <person name="Chen C."/>
            <person name="Zhang W."/>
            <person name="Sun S."/>
            <person name="Liao Y."/>
            <person name="Zhang X."/>
            <person name="Yang L."/>
            <person name="Song C."/>
            <person name="Wang M."/>
            <person name="Shi J."/>
            <person name="Liu G."/>
            <person name="Liu J."/>
            <person name="Zhou H."/>
            <person name="Zhou W."/>
            <person name="Yu Q."/>
            <person name="An N."/>
            <person name="Chen Y."/>
            <person name="Cai Q."/>
            <person name="Wang B."/>
            <person name="Liu B."/>
            <person name="Min J."/>
            <person name="Huang Y."/>
            <person name="Wu H."/>
            <person name="Li Z."/>
            <person name="Zhang Y."/>
            <person name="Yin Y."/>
            <person name="Song W."/>
            <person name="Jiang J."/>
            <person name="Jackson S.A."/>
            <person name="Wing R.A."/>
            <person name="Wang J."/>
            <person name="Chen M."/>
        </authorList>
    </citation>
    <scope>NUCLEOTIDE SEQUENCE [LARGE SCALE GENOMIC DNA]</scope>
    <source>
        <strain evidence="14">cv. IRGC 101232</strain>
    </source>
</reference>
<dbReference type="GO" id="GO:0004497">
    <property type="term" value="F:monooxygenase activity"/>
    <property type="evidence" value="ECO:0007669"/>
    <property type="project" value="UniProtKB-KW"/>
</dbReference>
<evidence type="ECO:0000256" key="11">
    <source>
        <dbReference type="ARBA" id="ARBA00023136"/>
    </source>
</evidence>
<dbReference type="PROSITE" id="PS00086">
    <property type="entry name" value="CYTOCHROME_P450"/>
    <property type="match status" value="1"/>
</dbReference>
<evidence type="ECO:0000256" key="3">
    <source>
        <dbReference type="ARBA" id="ARBA00010617"/>
    </source>
</evidence>
<evidence type="ECO:0000256" key="5">
    <source>
        <dbReference type="ARBA" id="ARBA00022692"/>
    </source>
</evidence>
<keyword evidence="5" id="KW-0812">Transmembrane</keyword>
<dbReference type="HOGENOM" id="CLU_001570_29_3_1"/>
<dbReference type="PANTHER" id="PTHR47953:SF19">
    <property type="entry name" value="OS06G0641600 PROTEIN"/>
    <property type="match status" value="1"/>
</dbReference>
<keyword evidence="8 13" id="KW-0560">Oxidoreductase</keyword>
<proteinExistence type="inferred from homology"/>
<evidence type="ECO:0000256" key="4">
    <source>
        <dbReference type="ARBA" id="ARBA00022617"/>
    </source>
</evidence>
<dbReference type="GO" id="GO:0016705">
    <property type="term" value="F:oxidoreductase activity, acting on paired donors, with incorporation or reduction of molecular oxygen"/>
    <property type="evidence" value="ECO:0007669"/>
    <property type="project" value="InterPro"/>
</dbReference>
<dbReference type="PANTHER" id="PTHR47953">
    <property type="entry name" value="OS08G0105600 PROTEIN"/>
    <property type="match status" value="1"/>
</dbReference>
<evidence type="ECO:0000256" key="7">
    <source>
        <dbReference type="ARBA" id="ARBA00022989"/>
    </source>
</evidence>
<dbReference type="PRINTS" id="PR00463">
    <property type="entry name" value="EP450I"/>
</dbReference>
<evidence type="ECO:0000256" key="13">
    <source>
        <dbReference type="RuleBase" id="RU000461"/>
    </source>
</evidence>
<dbReference type="Gramene" id="OB06G28930.1">
    <property type="protein sequence ID" value="OB06G28930.1"/>
    <property type="gene ID" value="OB06G28930"/>
</dbReference>
<keyword evidence="6 12" id="KW-0479">Metal-binding</keyword>
<reference evidence="14" key="2">
    <citation type="submission" date="2013-04" db="UniProtKB">
        <authorList>
            <consortium name="EnsemblPlants"/>
        </authorList>
    </citation>
    <scope>IDENTIFICATION</scope>
</reference>
<keyword evidence="9 12" id="KW-0408">Iron</keyword>
<keyword evidence="4 12" id="KW-0349">Heme</keyword>
<name>J3MFU9_ORYBR</name>
<dbReference type="InterPro" id="IPR017972">
    <property type="entry name" value="Cyt_P450_CS"/>
</dbReference>
<evidence type="ECO:0000256" key="8">
    <source>
        <dbReference type="ARBA" id="ARBA00023002"/>
    </source>
</evidence>
<dbReference type="Pfam" id="PF00067">
    <property type="entry name" value="p450"/>
    <property type="match status" value="1"/>
</dbReference>
<dbReference type="GO" id="GO:0020037">
    <property type="term" value="F:heme binding"/>
    <property type="evidence" value="ECO:0007669"/>
    <property type="project" value="InterPro"/>
</dbReference>
<keyword evidence="7" id="KW-1133">Transmembrane helix</keyword>
<evidence type="ECO:0000256" key="10">
    <source>
        <dbReference type="ARBA" id="ARBA00023033"/>
    </source>
</evidence>
<keyword evidence="11" id="KW-0472">Membrane</keyword>
<evidence type="ECO:0000313" key="14">
    <source>
        <dbReference type="EnsemblPlants" id="OB06G28930.1"/>
    </source>
</evidence>
<keyword evidence="10 13" id="KW-0503">Monooxygenase</keyword>
<dbReference type="STRING" id="4533.J3MFU9"/>
<evidence type="ECO:0000313" key="15">
    <source>
        <dbReference type="Proteomes" id="UP000006038"/>
    </source>
</evidence>
<dbReference type="InterPro" id="IPR036396">
    <property type="entry name" value="Cyt_P450_sf"/>
</dbReference>
<sequence length="252" mass="27134">MEKATAGAGAGAGAATEDFLDVLLRIHKEDGLEMDAIKFVISDVFGGGSETPKTLLEWTIAELIRNPTVMAKATAEVRRAFAAAGTVSEEGGALGELRYLRLVIRESLRLHPPVPLLLPRECRVHGLQVLGYDVPRGTQVLVNAWAIGRDERCWPAPEEFRPERFGDGEAAAGVDFRGADFELVPFGAGRRMCPGIAFALAGLLFHFDWELAPGGGVAHPAELDMTEVFGVTARRKAPLLLRPILCMPVPGV</sequence>
<keyword evidence="15" id="KW-1185">Reference proteome</keyword>
<dbReference type="SUPFAM" id="SSF48264">
    <property type="entry name" value="Cytochrome P450"/>
    <property type="match status" value="1"/>
</dbReference>
<dbReference type="GO" id="GO:0016020">
    <property type="term" value="C:membrane"/>
    <property type="evidence" value="ECO:0007669"/>
    <property type="project" value="UniProtKB-SubCell"/>
</dbReference>
<evidence type="ECO:0000256" key="12">
    <source>
        <dbReference type="PIRSR" id="PIRSR602401-1"/>
    </source>
</evidence>
<dbReference type="InterPro" id="IPR001128">
    <property type="entry name" value="Cyt_P450"/>
</dbReference>
<dbReference type="OMA" id="RIHKEDG"/>
<organism evidence="14">
    <name type="scientific">Oryza brachyantha</name>
    <name type="common">malo sina</name>
    <dbReference type="NCBI Taxonomy" id="4533"/>
    <lineage>
        <taxon>Eukaryota</taxon>
        <taxon>Viridiplantae</taxon>
        <taxon>Streptophyta</taxon>
        <taxon>Embryophyta</taxon>
        <taxon>Tracheophyta</taxon>
        <taxon>Spermatophyta</taxon>
        <taxon>Magnoliopsida</taxon>
        <taxon>Liliopsida</taxon>
        <taxon>Poales</taxon>
        <taxon>Poaceae</taxon>
        <taxon>BOP clade</taxon>
        <taxon>Oryzoideae</taxon>
        <taxon>Oryzeae</taxon>
        <taxon>Oryzinae</taxon>
        <taxon>Oryza</taxon>
    </lineage>
</organism>
<evidence type="ECO:0000256" key="9">
    <source>
        <dbReference type="ARBA" id="ARBA00023004"/>
    </source>
</evidence>
<dbReference type="Proteomes" id="UP000006038">
    <property type="component" value="Chromosome 6"/>
</dbReference>
<dbReference type="InterPro" id="IPR002401">
    <property type="entry name" value="Cyt_P450_E_grp-I"/>
</dbReference>
<evidence type="ECO:0000256" key="6">
    <source>
        <dbReference type="ARBA" id="ARBA00022723"/>
    </source>
</evidence>
<dbReference type="AlphaFoldDB" id="J3MFU9"/>
<dbReference type="eggNOG" id="KOG0156">
    <property type="taxonomic scope" value="Eukaryota"/>
</dbReference>
<evidence type="ECO:0000256" key="1">
    <source>
        <dbReference type="ARBA" id="ARBA00001971"/>
    </source>
</evidence>
<dbReference type="GO" id="GO:0005506">
    <property type="term" value="F:iron ion binding"/>
    <property type="evidence" value="ECO:0007669"/>
    <property type="project" value="InterPro"/>
</dbReference>
<comment type="similarity">
    <text evidence="3 13">Belongs to the cytochrome P450 family.</text>
</comment>
<dbReference type="Gene3D" id="1.10.630.10">
    <property type="entry name" value="Cytochrome P450"/>
    <property type="match status" value="1"/>
</dbReference>
<dbReference type="PRINTS" id="PR00385">
    <property type="entry name" value="P450"/>
</dbReference>
<dbReference type="InterPro" id="IPR052306">
    <property type="entry name" value="CYP450_71D"/>
</dbReference>
<evidence type="ECO:0000256" key="2">
    <source>
        <dbReference type="ARBA" id="ARBA00004167"/>
    </source>
</evidence>
<protein>
    <submittedName>
        <fullName evidence="14">Uncharacterized protein</fullName>
    </submittedName>
</protein>
<comment type="cofactor">
    <cofactor evidence="1 12">
        <name>heme</name>
        <dbReference type="ChEBI" id="CHEBI:30413"/>
    </cofactor>
</comment>